<dbReference type="SUPFAM" id="SSF56112">
    <property type="entry name" value="Protein kinase-like (PK-like)"/>
    <property type="match status" value="1"/>
</dbReference>
<dbReference type="GO" id="GO:0005524">
    <property type="term" value="F:ATP binding"/>
    <property type="evidence" value="ECO:0007669"/>
    <property type="project" value="UniProtKB-KW"/>
</dbReference>
<dbReference type="AlphaFoldDB" id="A0A6V7NVI6"/>
<keyword evidence="1" id="KW-0547">Nucleotide-binding</keyword>
<name>A0A6V7NVI6_ANACO</name>
<evidence type="ECO:0000259" key="4">
    <source>
        <dbReference type="PROSITE" id="PS50011"/>
    </source>
</evidence>
<dbReference type="InterPro" id="IPR000719">
    <property type="entry name" value="Prot_kinase_dom"/>
</dbReference>
<dbReference type="Gene3D" id="3.30.200.20">
    <property type="entry name" value="Phosphorylase Kinase, domain 1"/>
    <property type="match status" value="1"/>
</dbReference>
<dbReference type="InterPro" id="IPR011009">
    <property type="entry name" value="Kinase-like_dom_sf"/>
</dbReference>
<dbReference type="Gene3D" id="1.10.510.10">
    <property type="entry name" value="Transferase(Phosphotransferase) domain 1"/>
    <property type="match status" value="2"/>
</dbReference>
<dbReference type="EMBL" id="LR862142">
    <property type="protein sequence ID" value="CAD1822346.1"/>
    <property type="molecule type" value="Genomic_DNA"/>
</dbReference>
<dbReference type="FunFam" id="3.30.200.20:FF:000162">
    <property type="entry name" value="Adenine nucleotide alpha hydrolase-like domain kinase"/>
    <property type="match status" value="1"/>
</dbReference>
<organism evidence="5">
    <name type="scientific">Ananas comosus var. bracteatus</name>
    <name type="common">red pineapple</name>
    <dbReference type="NCBI Taxonomy" id="296719"/>
    <lineage>
        <taxon>Eukaryota</taxon>
        <taxon>Viridiplantae</taxon>
        <taxon>Streptophyta</taxon>
        <taxon>Embryophyta</taxon>
        <taxon>Tracheophyta</taxon>
        <taxon>Spermatophyta</taxon>
        <taxon>Magnoliopsida</taxon>
        <taxon>Liliopsida</taxon>
        <taxon>Poales</taxon>
        <taxon>Bromeliaceae</taxon>
        <taxon>Bromelioideae</taxon>
        <taxon>Ananas</taxon>
    </lineage>
</organism>
<feature type="region of interest" description="Disordered" evidence="3">
    <location>
        <begin position="331"/>
        <end position="358"/>
    </location>
</feature>
<dbReference type="PANTHER" id="PTHR47989">
    <property type="entry name" value="OS01G0750732 PROTEIN"/>
    <property type="match status" value="1"/>
</dbReference>
<sequence length="799" mass="88545">MIQSPHPFPPNITAETSHHSLSPTHPQKRDTHRERVKIERAAATKNSPIGGRQCRRCRRRRGSNGGRAAENWVVVAVRAEMEMSKTALAWALTHIVRPGDLVTLLAVLPDRDAASTAPASGYWRWPRRWWGFPRFGGGEYCRNRNRTDDNRHRISASVSQLALQIDGHNEVKVRIKVVGSESGADIPSSATAATSGGAVVAREAKRVGANWVVLDKKLKQEEKHCMEELQCCSIVVMKGSRAKVLRLNLGGLTQSRPFDHCDNRTKQLVSVLSVDSRSESSSSCRQEARTDNTSSSSAATAGAYDSAVACHKYNPLFARKFGYGKLGSIEDVDDSNDTASTPDSERSERAGPHSIHPRLLMDLPEGHEAAAAAAAAAASTAAAARRHGVFYIPQNHTFVDEADTLLIRQTCCGANKTPKESSNESNSEYNNIYSTDVREAVSLHERSHPCIPPPLCSLCHHKAPAFGKPMRRFAYRELDAATDSFSNKNLVGEGPLGRTYRGVLEDSRVVVAVKRLGAVGGLGTKDEFCAEVELMSRAQHRNIVTLVGFCAEGDRRVLVYEFICNGSLELHLYGNYRQPAIWHEQRPPLDWEARVKIALGVARGLRYLHEDCRVGYLAPEYMENGAVTEKCDVYAYGVVLLQLITGRRAMDRARPKGQQLLVEWARPLLFLASGEVRTAAVDRFLDSRLDKNRIRFMSRQLTAMAHAASLCLRRDPDTRPTMSKILRVLEGSDGVVEPKLGFGFESESVGSQSSRMSHRVNLLLHRDNMLRFGGSFSNRIPDEAVLNAIHAERNWSYFH</sequence>
<feature type="compositionally biased region" description="Polar residues" evidence="3">
    <location>
        <begin position="13"/>
        <end position="25"/>
    </location>
</feature>
<proteinExistence type="predicted"/>
<feature type="region of interest" description="Disordered" evidence="3">
    <location>
        <begin position="1"/>
        <end position="33"/>
    </location>
</feature>
<keyword evidence="2" id="KW-0067">ATP-binding</keyword>
<dbReference type="GO" id="GO:0004672">
    <property type="term" value="F:protein kinase activity"/>
    <property type="evidence" value="ECO:0007669"/>
    <property type="project" value="InterPro"/>
</dbReference>
<feature type="region of interest" description="Disordered" evidence="3">
    <location>
        <begin position="279"/>
        <end position="298"/>
    </location>
</feature>
<dbReference type="InterPro" id="IPR001245">
    <property type="entry name" value="Ser-Thr/Tyr_kinase_cat_dom"/>
</dbReference>
<gene>
    <name evidence="5" type="ORF">CB5_LOCUS5557</name>
</gene>
<dbReference type="PANTHER" id="PTHR47989:SF8">
    <property type="entry name" value="INACTIVE PROTEIN KINASE SELMODRAFT_444075-LIKE"/>
    <property type="match status" value="1"/>
</dbReference>
<accession>A0A6V7NVI6</accession>
<feature type="domain" description="Protein kinase" evidence="4">
    <location>
        <begin position="485"/>
        <end position="799"/>
    </location>
</feature>
<evidence type="ECO:0000256" key="3">
    <source>
        <dbReference type="SAM" id="MobiDB-lite"/>
    </source>
</evidence>
<evidence type="ECO:0000313" key="5">
    <source>
        <dbReference type="EMBL" id="CAD1822346.1"/>
    </source>
</evidence>
<feature type="compositionally biased region" description="Pro residues" evidence="3">
    <location>
        <begin position="1"/>
        <end position="10"/>
    </location>
</feature>
<evidence type="ECO:0000256" key="2">
    <source>
        <dbReference type="ARBA" id="ARBA00022840"/>
    </source>
</evidence>
<reference evidence="5" key="1">
    <citation type="submission" date="2020-07" db="EMBL/GenBank/DDBJ databases">
        <authorList>
            <person name="Lin J."/>
        </authorList>
    </citation>
    <scope>NUCLEOTIDE SEQUENCE</scope>
</reference>
<dbReference type="Pfam" id="PF07714">
    <property type="entry name" value="PK_Tyr_Ser-Thr"/>
    <property type="match status" value="1"/>
</dbReference>
<evidence type="ECO:0000256" key="1">
    <source>
        <dbReference type="ARBA" id="ARBA00022741"/>
    </source>
</evidence>
<protein>
    <recommendedName>
        <fullName evidence="4">Protein kinase domain-containing protein</fullName>
    </recommendedName>
</protein>
<dbReference type="PROSITE" id="PS50011">
    <property type="entry name" value="PROTEIN_KINASE_DOM"/>
    <property type="match status" value="1"/>
</dbReference>